<dbReference type="AlphaFoldDB" id="A0A1J6YP69"/>
<dbReference type="Pfam" id="PF00012">
    <property type="entry name" value="HSP70"/>
    <property type="match status" value="1"/>
</dbReference>
<keyword evidence="3 7" id="KW-0547">Nucleotide-binding</keyword>
<evidence type="ECO:0000256" key="3">
    <source>
        <dbReference type="ARBA" id="ARBA00022741"/>
    </source>
</evidence>
<dbReference type="GO" id="GO:0016226">
    <property type="term" value="P:iron-sulfur cluster assembly"/>
    <property type="evidence" value="ECO:0007669"/>
    <property type="project" value="InterPro"/>
</dbReference>
<dbReference type="Gene3D" id="1.20.1270.10">
    <property type="match status" value="1"/>
</dbReference>
<dbReference type="EMBL" id="JWSP02000004">
    <property type="protein sequence ID" value="PNO31894.1"/>
    <property type="molecule type" value="Genomic_DNA"/>
</dbReference>
<dbReference type="STRING" id="523831.SEHO0A_02709"/>
<dbReference type="FunFam" id="3.30.420.40:FF:000046">
    <property type="entry name" value="Chaperone protein HscA"/>
    <property type="match status" value="1"/>
</dbReference>
<dbReference type="Gene3D" id="2.60.34.10">
    <property type="entry name" value="Substrate Binding Domain Of DNAk, Chain A, domain 1"/>
    <property type="match status" value="1"/>
</dbReference>
<evidence type="ECO:0000256" key="6">
    <source>
        <dbReference type="ARBA" id="ARBA00025329"/>
    </source>
</evidence>
<keyword evidence="4 7" id="KW-0067">ATP-binding</keyword>
<evidence type="ECO:0000313" key="9">
    <source>
        <dbReference type="EMBL" id="PNO31894.1"/>
    </source>
</evidence>
<dbReference type="GO" id="GO:0005524">
    <property type="term" value="F:ATP binding"/>
    <property type="evidence" value="ECO:0007669"/>
    <property type="project" value="UniProtKB-KW"/>
</dbReference>
<accession>A0A1J6YP69</accession>
<dbReference type="Gene3D" id="3.90.640.10">
    <property type="entry name" value="Actin, Chain A, domain 4"/>
    <property type="match status" value="1"/>
</dbReference>
<comment type="caution">
    <text evidence="9">The sequence shown here is derived from an EMBL/GenBank/DDBJ whole genome shotgun (WGS) entry which is preliminary data.</text>
</comment>
<dbReference type="PROSITE" id="PS00297">
    <property type="entry name" value="HSP70_1"/>
    <property type="match status" value="1"/>
</dbReference>
<protein>
    <recommendedName>
        <fullName evidence="2 7">Chaperone protein HscA</fullName>
    </recommendedName>
    <alternativeName>
        <fullName evidence="7">Hsc66</fullName>
    </alternativeName>
</protein>
<reference evidence="10" key="1">
    <citation type="submission" date="2017-12" db="EMBL/GenBank/DDBJ databases">
        <title>FDA dAtabase for Regulatory Grade micrObial Sequences (FDA-ARGOS): Supporting development and validation of Infectious Disease Dx tests.</title>
        <authorList>
            <person name="Sichtig H."/>
            <person name="Tallon L."/>
            <person name="Sadzewicz L."/>
            <person name="Sengamalay N."/>
            <person name="Nagaraj S."/>
            <person name="Vavikolanu K."/>
            <person name="Aluvathingal J."/>
            <person name="Nadendla S."/>
            <person name="Pirone D.C."/>
            <person name="Hoffman M."/>
            <person name="Muruvanda T."/>
            <person name="Allard M."/>
            <person name="Evans P."/>
        </authorList>
    </citation>
    <scope>NUCLEOTIDE SEQUENCE [LARGE SCALE GENOMIC DNA]</scope>
    <source>
        <strain evidence="10">FDAARGOS_55</strain>
    </source>
</reference>
<dbReference type="SUPFAM" id="SSF53067">
    <property type="entry name" value="Actin-like ATPase domain"/>
    <property type="match status" value="2"/>
</dbReference>
<dbReference type="InterPro" id="IPR013126">
    <property type="entry name" value="Hsp_70_fam"/>
</dbReference>
<comment type="similarity">
    <text evidence="1 7 8">Belongs to the heat shock protein 70 family.</text>
</comment>
<dbReference type="GO" id="GO:0051082">
    <property type="term" value="F:unfolded protein binding"/>
    <property type="evidence" value="ECO:0007669"/>
    <property type="project" value="InterPro"/>
</dbReference>
<dbReference type="InterPro" id="IPR029047">
    <property type="entry name" value="HSP70_peptide-bd_sf"/>
</dbReference>
<dbReference type="Proteomes" id="UP000236163">
    <property type="component" value="Unassembled WGS sequence"/>
</dbReference>
<dbReference type="FunFam" id="3.90.640.10:FF:000013">
    <property type="entry name" value="Chaperone protein HscA"/>
    <property type="match status" value="1"/>
</dbReference>
<name>A0A1J6YP69_SALHO</name>
<sequence length="616" mass="65734">MALLQISEPGLSAAPHQRRLAAGIDLGTTNSLVATVRSGQAETLPDHEGRHLLPSVVHYQQQGHTVGYAARDNAAQDTANTISSVKRMMGRSLADIQARYPHLPYRFQASENGLPMIETVAGLLNPVRVSADILNVLAARASESLSGELDGVVITVPAYFDDAQRQGTKDAARLAGLHVLRLLNEPTAAAIAYGLDSGKEGVIAVYDLGGGTFDISILRLSRGVFEVLATGGDSALGGDDFDHLLADYIREQAGIADRSDNRVQRELLDAAIAAKIALSDADTVRVNVAGWRGEITREQFNDLISALVKRTLLACRRALKDAGVDPQQVLEVVMVGGSTRVPLVRERVGEFFGRTPLTAIDPDKVVAIGAAIQADILVGNKPDSEMLLLDVIPLSLGLETMGGLVEKVIPRNTTIPVARAQDFTTFKDGQTAMSIHVMQGERELVQDCRSLARFALRGIPPLPAGGAHIRVTFQVDADGLLSVTAMEKSTGVEASIQVKPSYGLTDGEIASMIKDSMSFAEQDVKARMLAEQKVEAARVLESLTGALTADAALLSAAERQCIDDAAAHLSAVAQGDDVDAIEQAIKNVDKQTQEFAARRMDQSVRRALKGHSVDEV</sequence>
<comment type="function">
    <text evidence="6 7">Chaperone involved in the maturation of iron-sulfur cluster-containing proteins. Has a low intrinsic ATPase activity which is markedly stimulated by HscB. Involved in the maturation of IscU.</text>
</comment>
<dbReference type="PANTHER" id="PTHR19375">
    <property type="entry name" value="HEAT SHOCK PROTEIN 70KDA"/>
    <property type="match status" value="1"/>
</dbReference>
<dbReference type="FunFam" id="1.20.1270.10:FF:000006">
    <property type="entry name" value="Chaperone protein HscA"/>
    <property type="match status" value="1"/>
</dbReference>
<dbReference type="SUPFAM" id="SSF100920">
    <property type="entry name" value="Heat shock protein 70kD (HSP70), peptide-binding domain"/>
    <property type="match status" value="1"/>
</dbReference>
<dbReference type="HAMAP" id="MF_00679">
    <property type="entry name" value="HscA"/>
    <property type="match status" value="1"/>
</dbReference>
<dbReference type="InterPro" id="IPR042039">
    <property type="entry name" value="HscA_NBD"/>
</dbReference>
<evidence type="ECO:0000256" key="5">
    <source>
        <dbReference type="ARBA" id="ARBA00023186"/>
    </source>
</evidence>
<dbReference type="InterPro" id="IPR018181">
    <property type="entry name" value="Heat_shock_70_CS"/>
</dbReference>
<dbReference type="CDD" id="cd10236">
    <property type="entry name" value="ASKHA_NBD_HSP70_HscA"/>
    <property type="match status" value="1"/>
</dbReference>
<evidence type="ECO:0000256" key="1">
    <source>
        <dbReference type="ARBA" id="ARBA00007381"/>
    </source>
</evidence>
<proteinExistence type="inferred from homology"/>
<dbReference type="PRINTS" id="PR00301">
    <property type="entry name" value="HEATSHOCK70"/>
</dbReference>
<dbReference type="Gene3D" id="3.30.420.40">
    <property type="match status" value="2"/>
</dbReference>
<dbReference type="PROSITE" id="PS01036">
    <property type="entry name" value="HSP70_3"/>
    <property type="match status" value="1"/>
</dbReference>
<dbReference type="SUPFAM" id="SSF100934">
    <property type="entry name" value="Heat shock protein 70kD (HSP70), C-terminal subdomain"/>
    <property type="match status" value="1"/>
</dbReference>
<evidence type="ECO:0000256" key="4">
    <source>
        <dbReference type="ARBA" id="ARBA00022840"/>
    </source>
</evidence>
<evidence type="ECO:0000256" key="7">
    <source>
        <dbReference type="HAMAP-Rule" id="MF_00679"/>
    </source>
</evidence>
<keyword evidence="5 7" id="KW-0143">Chaperone</keyword>
<dbReference type="InterPro" id="IPR010236">
    <property type="entry name" value="ISC_FeS_clus_asmbl_HscA"/>
</dbReference>
<dbReference type="InterPro" id="IPR043129">
    <property type="entry name" value="ATPase_NBD"/>
</dbReference>
<dbReference type="InterPro" id="IPR029048">
    <property type="entry name" value="HSP70_C_sf"/>
</dbReference>
<dbReference type="GO" id="GO:0140662">
    <property type="term" value="F:ATP-dependent protein folding chaperone"/>
    <property type="evidence" value="ECO:0007669"/>
    <property type="project" value="InterPro"/>
</dbReference>
<dbReference type="NCBIfam" id="NF003520">
    <property type="entry name" value="PRK05183.1"/>
    <property type="match status" value="1"/>
</dbReference>
<organism evidence="9 10">
    <name type="scientific">Salmonella enterica subsp. houtenae serovar 50:g,z51:-</name>
    <dbReference type="NCBI Taxonomy" id="1173947"/>
    <lineage>
        <taxon>Bacteria</taxon>
        <taxon>Pseudomonadati</taxon>
        <taxon>Pseudomonadota</taxon>
        <taxon>Gammaproteobacteria</taxon>
        <taxon>Enterobacterales</taxon>
        <taxon>Enterobacteriaceae</taxon>
        <taxon>Salmonella</taxon>
    </lineage>
</organism>
<evidence type="ECO:0000256" key="8">
    <source>
        <dbReference type="RuleBase" id="RU003322"/>
    </source>
</evidence>
<gene>
    <name evidence="7 9" type="primary">hscA</name>
    <name evidence="9" type="ORF">RK55_000850</name>
</gene>
<evidence type="ECO:0000256" key="2">
    <source>
        <dbReference type="ARBA" id="ARBA00018474"/>
    </source>
</evidence>
<dbReference type="GO" id="GO:0016887">
    <property type="term" value="F:ATP hydrolysis activity"/>
    <property type="evidence" value="ECO:0007669"/>
    <property type="project" value="UniProtKB-UniRule"/>
</dbReference>
<dbReference type="NCBIfam" id="TIGR01991">
    <property type="entry name" value="HscA"/>
    <property type="match status" value="1"/>
</dbReference>
<evidence type="ECO:0000313" key="10">
    <source>
        <dbReference type="Proteomes" id="UP000236163"/>
    </source>
</evidence>
<dbReference type="FunFam" id="2.60.34.10:FF:000005">
    <property type="entry name" value="Chaperone protein HscA homolog"/>
    <property type="match status" value="1"/>
</dbReference>
<dbReference type="PROSITE" id="PS00329">
    <property type="entry name" value="HSP70_2"/>
    <property type="match status" value="1"/>
</dbReference>